<dbReference type="Pfam" id="PF00356">
    <property type="entry name" value="LacI"/>
    <property type="match status" value="1"/>
</dbReference>
<sequence length="332" mass="34841">MPERGRLPRVKRVTIEDVAREAGVGRQTVSRALRDLPEIAPGTRERVLAAATRLGYRPSALAKGMRTQRSDVIALIVSDIANPFYPAVARGVYDAAEAAGCSVVLYNTDADPDRERDAVEDALARSARGVAGFFYGLPDDVLAGYARSVPLVVADRALPAEVAASVSNDFATGTTAAVALLARRPDACLGMLDSSVGVAVDERRAAFVAACAARGFGDVSGRIVQGPPTIPGGTEAARRLLSAWPEVNGIFAFNDLMGIGAVQAVLARGGAVPRDCAVVGFDDLEMSAYLDPPLSTVRIDKYEHGQALVRALLADTADRISLPVSLIARATT</sequence>
<keyword evidence="1" id="KW-0805">Transcription regulation</keyword>
<dbReference type="STRING" id="287986.DV20_36995"/>
<keyword evidence="2" id="KW-0238">DNA-binding</keyword>
<dbReference type="Gene3D" id="1.10.260.40">
    <property type="entry name" value="lambda repressor-like DNA-binding domains"/>
    <property type="match status" value="1"/>
</dbReference>
<dbReference type="CDD" id="cd06267">
    <property type="entry name" value="PBP1_LacI_sugar_binding-like"/>
    <property type="match status" value="1"/>
</dbReference>
<dbReference type="SUPFAM" id="SSF53822">
    <property type="entry name" value="Periplasmic binding protein-like I"/>
    <property type="match status" value="1"/>
</dbReference>
<dbReference type="OrthoDB" id="3258243at2"/>
<proteinExistence type="predicted"/>
<accession>A0A066TZ48</accession>
<dbReference type="eggNOG" id="COG1609">
    <property type="taxonomic scope" value="Bacteria"/>
</dbReference>
<gene>
    <name evidence="5" type="ORF">DV20_36995</name>
</gene>
<dbReference type="PROSITE" id="PS00356">
    <property type="entry name" value="HTH_LACI_1"/>
    <property type="match status" value="1"/>
</dbReference>
<dbReference type="GO" id="GO:0003700">
    <property type="term" value="F:DNA-binding transcription factor activity"/>
    <property type="evidence" value="ECO:0007669"/>
    <property type="project" value="TreeGrafter"/>
</dbReference>
<evidence type="ECO:0000256" key="3">
    <source>
        <dbReference type="ARBA" id="ARBA00023163"/>
    </source>
</evidence>
<dbReference type="PANTHER" id="PTHR30146:SF109">
    <property type="entry name" value="HTH-TYPE TRANSCRIPTIONAL REGULATOR GALS"/>
    <property type="match status" value="1"/>
</dbReference>
<dbReference type="InterPro" id="IPR000843">
    <property type="entry name" value="HTH_LacI"/>
</dbReference>
<dbReference type="AlphaFoldDB" id="A0A066TZ48"/>
<reference evidence="5 6" key="1">
    <citation type="submission" date="2014-05" db="EMBL/GenBank/DDBJ databases">
        <title>Draft genome sequence of Amycolatopsis rifamycinica DSM 46095.</title>
        <authorList>
            <person name="Lal R."/>
            <person name="Saxena A."/>
            <person name="Kumari R."/>
            <person name="Mukherjee U."/>
            <person name="Singh P."/>
            <person name="Sangwan N."/>
            <person name="Mahato N.K."/>
        </authorList>
    </citation>
    <scope>NUCLEOTIDE SEQUENCE [LARGE SCALE GENOMIC DNA]</scope>
    <source>
        <strain evidence="5 6">DSM 46095</strain>
    </source>
</reference>
<dbReference type="EMBL" id="JMQI01000074">
    <property type="protein sequence ID" value="KDN17233.1"/>
    <property type="molecule type" value="Genomic_DNA"/>
</dbReference>
<dbReference type="InterPro" id="IPR046335">
    <property type="entry name" value="LacI/GalR-like_sensor"/>
</dbReference>
<evidence type="ECO:0000313" key="5">
    <source>
        <dbReference type="EMBL" id="KDN17233.1"/>
    </source>
</evidence>
<dbReference type="Proteomes" id="UP000027345">
    <property type="component" value="Unassembled WGS sequence"/>
</dbReference>
<dbReference type="InterPro" id="IPR010982">
    <property type="entry name" value="Lambda_DNA-bd_dom_sf"/>
</dbReference>
<dbReference type="GO" id="GO:0000976">
    <property type="term" value="F:transcription cis-regulatory region binding"/>
    <property type="evidence" value="ECO:0007669"/>
    <property type="project" value="TreeGrafter"/>
</dbReference>
<dbReference type="SUPFAM" id="SSF47413">
    <property type="entry name" value="lambda repressor-like DNA-binding domains"/>
    <property type="match status" value="1"/>
</dbReference>
<evidence type="ECO:0000256" key="1">
    <source>
        <dbReference type="ARBA" id="ARBA00023015"/>
    </source>
</evidence>
<keyword evidence="3" id="KW-0804">Transcription</keyword>
<evidence type="ECO:0000256" key="2">
    <source>
        <dbReference type="ARBA" id="ARBA00023125"/>
    </source>
</evidence>
<dbReference type="Gene3D" id="3.40.50.2300">
    <property type="match status" value="2"/>
</dbReference>
<feature type="domain" description="HTH lacI-type" evidence="4">
    <location>
        <begin position="13"/>
        <end position="67"/>
    </location>
</feature>
<keyword evidence="6" id="KW-1185">Reference proteome</keyword>
<evidence type="ECO:0000259" key="4">
    <source>
        <dbReference type="PROSITE" id="PS50932"/>
    </source>
</evidence>
<dbReference type="PROSITE" id="PS50932">
    <property type="entry name" value="HTH_LACI_2"/>
    <property type="match status" value="1"/>
</dbReference>
<protein>
    <submittedName>
        <fullName evidence="5">LacI family transcriptional regulator</fullName>
    </submittedName>
</protein>
<dbReference type="Pfam" id="PF13377">
    <property type="entry name" value="Peripla_BP_3"/>
    <property type="match status" value="1"/>
</dbReference>
<dbReference type="CDD" id="cd01392">
    <property type="entry name" value="HTH_LacI"/>
    <property type="match status" value="1"/>
</dbReference>
<name>A0A066TZ48_9PSEU</name>
<organism evidence="5 6">
    <name type="scientific">Amycolatopsis rifamycinica</name>
    <dbReference type="NCBI Taxonomy" id="287986"/>
    <lineage>
        <taxon>Bacteria</taxon>
        <taxon>Bacillati</taxon>
        <taxon>Actinomycetota</taxon>
        <taxon>Actinomycetes</taxon>
        <taxon>Pseudonocardiales</taxon>
        <taxon>Pseudonocardiaceae</taxon>
        <taxon>Amycolatopsis</taxon>
    </lineage>
</organism>
<dbReference type="RefSeq" id="WP_043787898.1">
    <property type="nucleotide sequence ID" value="NZ_JMQI01000074.1"/>
</dbReference>
<dbReference type="SMART" id="SM00354">
    <property type="entry name" value="HTH_LACI"/>
    <property type="match status" value="1"/>
</dbReference>
<dbReference type="PANTHER" id="PTHR30146">
    <property type="entry name" value="LACI-RELATED TRANSCRIPTIONAL REPRESSOR"/>
    <property type="match status" value="1"/>
</dbReference>
<evidence type="ECO:0000313" key="6">
    <source>
        <dbReference type="Proteomes" id="UP000027345"/>
    </source>
</evidence>
<dbReference type="InterPro" id="IPR028082">
    <property type="entry name" value="Peripla_BP_I"/>
</dbReference>
<comment type="caution">
    <text evidence="5">The sequence shown here is derived from an EMBL/GenBank/DDBJ whole genome shotgun (WGS) entry which is preliminary data.</text>
</comment>